<evidence type="ECO:0000256" key="5">
    <source>
        <dbReference type="ARBA" id="ARBA00012756"/>
    </source>
</evidence>
<evidence type="ECO:0000313" key="13">
    <source>
        <dbReference type="Proteomes" id="UP000033121"/>
    </source>
</evidence>
<dbReference type="Gene3D" id="2.70.98.50">
    <property type="entry name" value="putative glycoside hydrolase family protein from bacillus halodurans"/>
    <property type="match status" value="1"/>
</dbReference>
<dbReference type="InterPro" id="IPR017853">
    <property type="entry name" value="GH"/>
</dbReference>
<evidence type="ECO:0000256" key="10">
    <source>
        <dbReference type="RuleBase" id="RU361154"/>
    </source>
</evidence>
<comment type="cofactor">
    <cofactor evidence="2">
        <name>Ca(2+)</name>
        <dbReference type="ChEBI" id="CHEBI:29108"/>
    </cofactor>
</comment>
<dbReference type="InterPro" id="IPR054491">
    <property type="entry name" value="MGH1-like_GH"/>
</dbReference>
<dbReference type="InterPro" id="IPR048450">
    <property type="entry name" value="YgjK_N"/>
</dbReference>
<organism evidence="12 13">
    <name type="scientific">Flavihumibacter petaseus NBRC 106054</name>
    <dbReference type="NCBI Taxonomy" id="1220578"/>
    <lineage>
        <taxon>Bacteria</taxon>
        <taxon>Pseudomonadati</taxon>
        <taxon>Bacteroidota</taxon>
        <taxon>Chitinophagia</taxon>
        <taxon>Chitinophagales</taxon>
        <taxon>Chitinophagaceae</taxon>
        <taxon>Flavihumibacter</taxon>
    </lineage>
</organism>
<comment type="subunit">
    <text evidence="4">Monomer.</text>
</comment>
<dbReference type="SUPFAM" id="SSF49785">
    <property type="entry name" value="Galactose-binding domain-like"/>
    <property type="match status" value="1"/>
</dbReference>
<dbReference type="InterPro" id="IPR023230">
    <property type="entry name" value="Glyco_hydro_2_CS"/>
</dbReference>
<dbReference type="InterPro" id="IPR050347">
    <property type="entry name" value="Bact_Beta-galactosidase"/>
</dbReference>
<dbReference type="Gene3D" id="2.60.40.10">
    <property type="entry name" value="Immunoglobulins"/>
    <property type="match status" value="2"/>
</dbReference>
<dbReference type="InterPro" id="IPR006103">
    <property type="entry name" value="Glyco_hydro_2_cat"/>
</dbReference>
<keyword evidence="13" id="KW-1185">Reference proteome</keyword>
<dbReference type="Proteomes" id="UP000033121">
    <property type="component" value="Unassembled WGS sequence"/>
</dbReference>
<evidence type="ECO:0000256" key="2">
    <source>
        <dbReference type="ARBA" id="ARBA00001913"/>
    </source>
</evidence>
<sequence length="1661" mass="188665">MTLVVTGRCAVAQQVNDWENPQRVSFNTVAPHAWFEPYRDEQRCMTEAPSTAIISLDGSWKFHWVKTVAERPQDFFREGFDAGRWADIRVPANWQTEGYDRYIFTDVEYPIKPDPPFVPKDFNPVGSYLRDFELPANWKGDKIYLRFGAVNSFFYCWVNGRYAGFSKDSKTPAEFEVSALLKKGKNRVAVQVFRFSDGTYLEGQDMWKLSGIERSVTLTRRPQYHIRDFFVKAGLDDQYHDGGLSVAVAWEGKRPAKGHQLELRLLDRGASPGVLYQAKIQVDNGDSVQVKKVIPRVHPWNAEQPVLYDLLLMHRDANGKLIEVIRQPIGFRRVEVKNGLFLVNGRAIKIKGVNRHEHDMLKGKVITTESMVNDIRIMKQFNINAVRNSHYPNREEWYALCDRYGIYVIDEANIECDGMDFHPAKTLSDKPDWLAAYLNRTQRMVERDKNFTCIITWSLGNESRFGQNFEATYWWTKARDNTRPVQYEEARTNPFTDIFCPMYKSVNVMQEYVKEWRDRPLIQCEYAHMMGNSGGNLKDDWDLIYRYPQLQGGFIWDFSDQAFRKKDEKGRPFWAYGSDMGTVGATSDTSFCADGLFQADRQPHPQAFELKKVYQNISFEALPLSAAVRISNRFAFRTLTGINIRWSVKSSGKTIAGGLLPQVNIGAGRDTVVHLELPENRLLVKGESYLLLQAFTAAADALVPAGHLLAWEQFELDGTAQRQDGIAVRQVNTQPLALLDTATGYYIGNSKIKLGWDKHSGWLNEIDYGNGNILAAAVLPDFWRAATDNDIGNSLQIRSAIWQHAGETAKLVQWTLIREQESVTGVTTRHFLPAANAFYTTVYRISGDGGVTISVDMQVLGNNLPELPRFGLCFKIRRSLQTTTWFGRGPFDNYSDRKAAAAIDQYSMPADSLFHPYPRAQESGYRTDVLRMSMTDSNGNGLQFSGDPAFSFGILPFDRKKIDFDRTRNIHGSTIDHDNYHQVNIDLKQMGVGGDNSWGAKTHAEYCLPYGNYRFRFNIRSASELTHSKEYTNVLDLRYKVSDAKAIETTVFSDLGAWHAYALPASGTDHGSFIGPLVMDMQGEWLANTLGKITIREKGELLAPDTSRTLVQYQPGRLLQHLQYTGLQVDLTLVFVNDRQAMISAAITNTGKQDRLLEIGWIGDVLNKTCRLYAENNSILTRFSGSANLFRIDLPDDATFKIKTESGGYSAAAGEIRIPAGDRYETWQLQSFFPDSSTSGQYGRTTAPWLVLQQQEQRWDTYLYNYFGACSAQQFNAAEKRLAVKAVITLMTNWRSASKDLRHAGTFPSASYQGFYGFWSWDSWKHAAALASIDTALAKENLRCMFSYQDSAGMVPDCIYADKTENNWRNTKAPLAAWAVLEIFRVTADTALLREFYPSLVKYHQWWYLNRDHDRNGLCEFGSTDGTRIAAAWESGMDNAIRFDSAVMLKNHEGAWSLNQESVDLNTFLYREKLYLAEIAVVLGRNEIAGEWRKDANDLKQLINSQFYDRKSGYYYDRKIPGDRLISIPGPEGWLPLWAEIASPDQAKAVCSKLIDERYFNTWVPLPTLNVSHAAFDPLNGYWRGPVWLDQVYFAVTGLRRAGFTHAANAMEQKVLQHAAGMSDNAPLYENYHPLSGKGLNAVNFSWSAAMILLLLKERTP</sequence>
<evidence type="ECO:0000313" key="12">
    <source>
        <dbReference type="EMBL" id="GAO44205.1"/>
    </source>
</evidence>
<evidence type="ECO:0000256" key="6">
    <source>
        <dbReference type="ARBA" id="ARBA00022801"/>
    </source>
</evidence>
<comment type="caution">
    <text evidence="12">The sequence shown here is derived from an EMBL/GenBank/DDBJ whole genome shotgun (WGS) entry which is preliminary data.</text>
</comment>
<evidence type="ECO:0000256" key="8">
    <source>
        <dbReference type="ARBA" id="ARBA00023295"/>
    </source>
</evidence>
<dbReference type="Pfam" id="PF02836">
    <property type="entry name" value="Glyco_hydro_2_C"/>
    <property type="match status" value="1"/>
</dbReference>
<dbReference type="SUPFAM" id="SSF74650">
    <property type="entry name" value="Galactose mutarotase-like"/>
    <property type="match status" value="1"/>
</dbReference>
<reference evidence="12 13" key="1">
    <citation type="submission" date="2015-04" db="EMBL/GenBank/DDBJ databases">
        <title>Whole genome shotgun sequence of Flavihumibacter petaseus NBRC 106054.</title>
        <authorList>
            <person name="Miyazawa S."/>
            <person name="Hosoyama A."/>
            <person name="Hashimoto M."/>
            <person name="Noguchi M."/>
            <person name="Tsuchikane K."/>
            <person name="Ohji S."/>
            <person name="Yamazoe A."/>
            <person name="Ichikawa N."/>
            <person name="Kimura A."/>
            <person name="Fujita N."/>
        </authorList>
    </citation>
    <scope>NUCLEOTIDE SEQUENCE [LARGE SCALE GENOMIC DNA]</scope>
    <source>
        <strain evidence="12 13">NBRC 106054</strain>
    </source>
</reference>
<dbReference type="InterPro" id="IPR006104">
    <property type="entry name" value="Glyco_hydro_2_N"/>
</dbReference>
<evidence type="ECO:0000259" key="11">
    <source>
        <dbReference type="SMART" id="SM01038"/>
    </source>
</evidence>
<evidence type="ECO:0000256" key="4">
    <source>
        <dbReference type="ARBA" id="ARBA00011245"/>
    </source>
</evidence>
<evidence type="ECO:0000256" key="7">
    <source>
        <dbReference type="ARBA" id="ARBA00022837"/>
    </source>
</evidence>
<comment type="catalytic activity">
    <reaction evidence="1 10">
        <text>Hydrolysis of terminal non-reducing beta-D-galactose residues in beta-D-galactosides.</text>
        <dbReference type="EC" id="3.2.1.23"/>
    </reaction>
</comment>
<dbReference type="Gene3D" id="2.70.98.10">
    <property type="match status" value="1"/>
</dbReference>
<dbReference type="EMBL" id="BBWV01000003">
    <property type="protein sequence ID" value="GAO44205.1"/>
    <property type="molecule type" value="Genomic_DNA"/>
</dbReference>
<dbReference type="Gene3D" id="1.50.10.10">
    <property type="match status" value="1"/>
</dbReference>
<dbReference type="Gene3D" id="2.60.120.260">
    <property type="entry name" value="Galactose-binding domain-like"/>
    <property type="match status" value="1"/>
</dbReference>
<accession>A0A0E9N4B4</accession>
<keyword evidence="7" id="KW-0106">Calcium</keyword>
<dbReference type="Pfam" id="PF22422">
    <property type="entry name" value="MGH1-like_GH"/>
    <property type="match status" value="1"/>
</dbReference>
<dbReference type="GO" id="GO:0009341">
    <property type="term" value="C:beta-galactosidase complex"/>
    <property type="evidence" value="ECO:0007669"/>
    <property type="project" value="InterPro"/>
</dbReference>
<dbReference type="Gene3D" id="3.20.20.80">
    <property type="entry name" value="Glycosidases"/>
    <property type="match status" value="1"/>
</dbReference>
<dbReference type="SUPFAM" id="SSF48208">
    <property type="entry name" value="Six-hairpin glycosidases"/>
    <property type="match status" value="1"/>
</dbReference>
<feature type="domain" description="Beta galactosidase small chain/" evidence="11">
    <location>
        <begin position="746"/>
        <end position="1020"/>
    </location>
</feature>
<dbReference type="InterPro" id="IPR008979">
    <property type="entry name" value="Galactose-bd-like_sf"/>
</dbReference>
<evidence type="ECO:0000256" key="3">
    <source>
        <dbReference type="ARBA" id="ARBA00007401"/>
    </source>
</evidence>
<dbReference type="GO" id="GO:0016757">
    <property type="term" value="F:glycosyltransferase activity"/>
    <property type="evidence" value="ECO:0007669"/>
    <property type="project" value="UniProtKB-ARBA"/>
</dbReference>
<protein>
    <recommendedName>
        <fullName evidence="5 10">Beta-galactosidase</fullName>
        <ecNumber evidence="5 10">3.2.1.23</ecNumber>
    </recommendedName>
    <alternativeName>
        <fullName evidence="9 10">Lactase</fullName>
    </alternativeName>
</protein>
<dbReference type="SUPFAM" id="SSF49303">
    <property type="entry name" value="beta-Galactosidase/glucuronidase domain"/>
    <property type="match status" value="2"/>
</dbReference>
<name>A0A0E9N4B4_9BACT</name>
<gene>
    <name evidence="12" type="ORF">FPE01S_03_02430</name>
</gene>
<dbReference type="InterPro" id="IPR036156">
    <property type="entry name" value="Beta-gal/glucu_dom_sf"/>
</dbReference>
<dbReference type="PROSITE" id="PS00719">
    <property type="entry name" value="GLYCOSYL_HYDROL_F2_1"/>
    <property type="match status" value="1"/>
</dbReference>
<dbReference type="EC" id="3.2.1.23" evidence="5 10"/>
<dbReference type="PRINTS" id="PR00132">
    <property type="entry name" value="GLHYDRLASE2"/>
</dbReference>
<dbReference type="InterPro" id="IPR014718">
    <property type="entry name" value="GH-type_carb-bd"/>
</dbReference>
<dbReference type="InterPro" id="IPR004199">
    <property type="entry name" value="B-gal_small/dom_5"/>
</dbReference>
<dbReference type="PANTHER" id="PTHR46323:SF2">
    <property type="entry name" value="BETA-GALACTOSIDASE"/>
    <property type="match status" value="1"/>
</dbReference>
<dbReference type="InterPro" id="IPR011013">
    <property type="entry name" value="Gal_mutarotase_sf_dom"/>
</dbReference>
<dbReference type="InterPro" id="IPR006101">
    <property type="entry name" value="Glyco_hydro_2"/>
</dbReference>
<comment type="similarity">
    <text evidence="3 10">Belongs to the glycosyl hydrolase 2 family.</text>
</comment>
<dbReference type="InterPro" id="IPR013783">
    <property type="entry name" value="Ig-like_fold"/>
</dbReference>
<dbReference type="GO" id="GO:0004565">
    <property type="term" value="F:beta-galactosidase activity"/>
    <property type="evidence" value="ECO:0007669"/>
    <property type="project" value="UniProtKB-EC"/>
</dbReference>
<dbReference type="GO" id="GO:0030246">
    <property type="term" value="F:carbohydrate binding"/>
    <property type="evidence" value="ECO:0007669"/>
    <property type="project" value="InterPro"/>
</dbReference>
<dbReference type="InterPro" id="IPR032312">
    <property type="entry name" value="LacZ_4"/>
</dbReference>
<evidence type="ECO:0000256" key="9">
    <source>
        <dbReference type="ARBA" id="ARBA00032230"/>
    </source>
</evidence>
<dbReference type="Pfam" id="PF00703">
    <property type="entry name" value="Glyco_hydro_2"/>
    <property type="match status" value="1"/>
</dbReference>
<dbReference type="STRING" id="1220578.FPE01S_03_02430"/>
<dbReference type="Pfam" id="PF21152">
    <property type="entry name" value="YgjK_N"/>
    <property type="match status" value="1"/>
</dbReference>
<proteinExistence type="inferred from homology"/>
<dbReference type="SMART" id="SM01038">
    <property type="entry name" value="Bgal_small_N"/>
    <property type="match status" value="1"/>
</dbReference>
<dbReference type="InterPro" id="IPR012341">
    <property type="entry name" value="6hp_glycosidase-like_sf"/>
</dbReference>
<dbReference type="InterPro" id="IPR008928">
    <property type="entry name" value="6-hairpin_glycosidase_sf"/>
</dbReference>
<keyword evidence="6 10" id="KW-0378">Hydrolase</keyword>
<dbReference type="Pfam" id="PF02929">
    <property type="entry name" value="Bgal_small_N"/>
    <property type="match status" value="1"/>
</dbReference>
<dbReference type="Pfam" id="PF02837">
    <property type="entry name" value="Glyco_hydro_2_N"/>
    <property type="match status" value="1"/>
</dbReference>
<dbReference type="GO" id="GO:0005990">
    <property type="term" value="P:lactose catabolic process"/>
    <property type="evidence" value="ECO:0007669"/>
    <property type="project" value="TreeGrafter"/>
</dbReference>
<keyword evidence="8 10" id="KW-0326">Glycosidase</keyword>
<dbReference type="InterPro" id="IPR006102">
    <property type="entry name" value="Ig-like_GH2"/>
</dbReference>
<dbReference type="Pfam" id="PF16353">
    <property type="entry name" value="LacZ_4"/>
    <property type="match status" value="1"/>
</dbReference>
<dbReference type="SUPFAM" id="SSF51445">
    <property type="entry name" value="(Trans)glycosidases"/>
    <property type="match status" value="1"/>
</dbReference>
<evidence type="ECO:0000256" key="1">
    <source>
        <dbReference type="ARBA" id="ARBA00001412"/>
    </source>
</evidence>
<dbReference type="PANTHER" id="PTHR46323">
    <property type="entry name" value="BETA-GALACTOSIDASE"/>
    <property type="match status" value="1"/>
</dbReference>